<keyword evidence="4 8" id="KW-0297">G-protein coupled receptor</keyword>
<keyword evidence="2 8" id="KW-0812">Transmembrane</keyword>
<evidence type="ECO:0000256" key="9">
    <source>
        <dbReference type="SAM" id="Phobius"/>
    </source>
</evidence>
<feature type="transmembrane region" description="Helical" evidence="9">
    <location>
        <begin position="191"/>
        <end position="213"/>
    </location>
</feature>
<dbReference type="SUPFAM" id="SSF81321">
    <property type="entry name" value="Family A G protein-coupled receptor-like"/>
    <property type="match status" value="1"/>
</dbReference>
<dbReference type="PROSITE" id="PS00237">
    <property type="entry name" value="G_PROTEIN_RECEP_F1_1"/>
    <property type="match status" value="1"/>
</dbReference>
<dbReference type="Proteomes" id="UP000678393">
    <property type="component" value="Unassembled WGS sequence"/>
</dbReference>
<dbReference type="Pfam" id="PF00001">
    <property type="entry name" value="7tm_1"/>
    <property type="match status" value="1"/>
</dbReference>
<protein>
    <recommendedName>
        <fullName evidence="10">G-protein coupled receptors family 1 profile domain-containing protein</fullName>
    </recommendedName>
</protein>
<evidence type="ECO:0000313" key="11">
    <source>
        <dbReference type="EMBL" id="CAG5122960.1"/>
    </source>
</evidence>
<dbReference type="GO" id="GO:0004930">
    <property type="term" value="F:G protein-coupled receptor activity"/>
    <property type="evidence" value="ECO:0007669"/>
    <property type="project" value="UniProtKB-KW"/>
</dbReference>
<feature type="domain" description="G-protein coupled receptors family 1 profile" evidence="10">
    <location>
        <begin position="1"/>
        <end position="210"/>
    </location>
</feature>
<proteinExistence type="inferred from homology"/>
<feature type="transmembrane region" description="Helical" evidence="9">
    <location>
        <begin position="96"/>
        <end position="120"/>
    </location>
</feature>
<evidence type="ECO:0000256" key="6">
    <source>
        <dbReference type="ARBA" id="ARBA00023170"/>
    </source>
</evidence>
<comment type="similarity">
    <text evidence="8">Belongs to the G-protein coupled receptor 1 family.</text>
</comment>
<dbReference type="InterPro" id="IPR000276">
    <property type="entry name" value="GPCR_Rhodpsn"/>
</dbReference>
<evidence type="ECO:0000256" key="2">
    <source>
        <dbReference type="ARBA" id="ARBA00022692"/>
    </source>
</evidence>
<evidence type="ECO:0000256" key="1">
    <source>
        <dbReference type="ARBA" id="ARBA00004141"/>
    </source>
</evidence>
<evidence type="ECO:0000313" key="12">
    <source>
        <dbReference type="Proteomes" id="UP000678393"/>
    </source>
</evidence>
<dbReference type="EMBL" id="CAJHNH020001405">
    <property type="protein sequence ID" value="CAG5122960.1"/>
    <property type="molecule type" value="Genomic_DNA"/>
</dbReference>
<evidence type="ECO:0000256" key="5">
    <source>
        <dbReference type="ARBA" id="ARBA00023136"/>
    </source>
</evidence>
<dbReference type="PANTHER" id="PTHR24243">
    <property type="entry name" value="G-PROTEIN COUPLED RECEPTOR"/>
    <property type="match status" value="1"/>
</dbReference>
<sequence>KLVIFLENLVTVASILIILTISMERFWAVYYPLRTYSQESKSKAMISMAAVWFAAGVTTSPLLLMAYTDQQFHSVDNAIVDVCITPVIHTWHKAYIIGRFVFVFAIPMFLLAILYSLIIIKVRKETMECKQMTETAKSQSQQNRKQIVAMLIGIIVLFFVCLLPFRILALLETFSRPGSVILIGPERYLNMMYFCRLLIYVNSAGNAIIYNIVSTKFRRAFHIVLRYYCCCWKKSRLLNRGTMNGTYSHGTRMTTMSHYSVVKQDNQDISDTGDAV</sequence>
<dbReference type="InterPro" id="IPR017452">
    <property type="entry name" value="GPCR_Rhodpsn_7TM"/>
</dbReference>
<evidence type="ECO:0000256" key="8">
    <source>
        <dbReference type="RuleBase" id="RU000688"/>
    </source>
</evidence>
<keyword evidence="7 8" id="KW-0807">Transducer</keyword>
<gene>
    <name evidence="11" type="ORF">CUNI_LOCUS8518</name>
</gene>
<organism evidence="11 12">
    <name type="scientific">Candidula unifasciata</name>
    <dbReference type="NCBI Taxonomy" id="100452"/>
    <lineage>
        <taxon>Eukaryota</taxon>
        <taxon>Metazoa</taxon>
        <taxon>Spiralia</taxon>
        <taxon>Lophotrochozoa</taxon>
        <taxon>Mollusca</taxon>
        <taxon>Gastropoda</taxon>
        <taxon>Heterobranchia</taxon>
        <taxon>Euthyneura</taxon>
        <taxon>Panpulmonata</taxon>
        <taxon>Eupulmonata</taxon>
        <taxon>Stylommatophora</taxon>
        <taxon>Helicina</taxon>
        <taxon>Helicoidea</taxon>
        <taxon>Geomitridae</taxon>
        <taxon>Candidula</taxon>
    </lineage>
</organism>
<name>A0A8S3Z5U7_9EUPU</name>
<comment type="subcellular location">
    <subcellularLocation>
        <location evidence="1">Membrane</location>
        <topology evidence="1">Multi-pass membrane protein</topology>
    </subcellularLocation>
</comment>
<feature type="transmembrane region" description="Helical" evidence="9">
    <location>
        <begin position="147"/>
        <end position="171"/>
    </location>
</feature>
<dbReference type="PROSITE" id="PS50262">
    <property type="entry name" value="G_PROTEIN_RECEP_F1_2"/>
    <property type="match status" value="1"/>
</dbReference>
<dbReference type="PRINTS" id="PR00237">
    <property type="entry name" value="GPCRRHODOPSN"/>
</dbReference>
<evidence type="ECO:0000259" key="10">
    <source>
        <dbReference type="PROSITE" id="PS50262"/>
    </source>
</evidence>
<evidence type="ECO:0000256" key="3">
    <source>
        <dbReference type="ARBA" id="ARBA00022989"/>
    </source>
</evidence>
<evidence type="ECO:0000256" key="7">
    <source>
        <dbReference type="ARBA" id="ARBA00023224"/>
    </source>
</evidence>
<keyword evidence="6 8" id="KW-0675">Receptor</keyword>
<feature type="transmembrane region" description="Helical" evidence="9">
    <location>
        <begin position="12"/>
        <end position="33"/>
    </location>
</feature>
<dbReference type="GO" id="GO:0005886">
    <property type="term" value="C:plasma membrane"/>
    <property type="evidence" value="ECO:0007669"/>
    <property type="project" value="TreeGrafter"/>
</dbReference>
<dbReference type="Gene3D" id="1.20.1070.10">
    <property type="entry name" value="Rhodopsin 7-helix transmembrane proteins"/>
    <property type="match status" value="1"/>
</dbReference>
<comment type="caution">
    <text evidence="11">The sequence shown here is derived from an EMBL/GenBank/DDBJ whole genome shotgun (WGS) entry which is preliminary data.</text>
</comment>
<feature type="transmembrane region" description="Helical" evidence="9">
    <location>
        <begin position="45"/>
        <end position="67"/>
    </location>
</feature>
<dbReference type="AlphaFoldDB" id="A0A8S3Z5U7"/>
<keyword evidence="3 9" id="KW-1133">Transmembrane helix</keyword>
<keyword evidence="12" id="KW-1185">Reference proteome</keyword>
<evidence type="ECO:0000256" key="4">
    <source>
        <dbReference type="ARBA" id="ARBA00023040"/>
    </source>
</evidence>
<reference evidence="11" key="1">
    <citation type="submission" date="2021-04" db="EMBL/GenBank/DDBJ databases">
        <authorList>
            <consortium name="Molecular Ecology Group"/>
        </authorList>
    </citation>
    <scope>NUCLEOTIDE SEQUENCE</scope>
</reference>
<feature type="non-terminal residue" evidence="11">
    <location>
        <position position="1"/>
    </location>
</feature>
<accession>A0A8S3Z5U7</accession>
<dbReference type="PANTHER" id="PTHR24243:SF233">
    <property type="entry name" value="THYROTROPIN-RELEASING HORMONE RECEPTOR"/>
    <property type="match status" value="1"/>
</dbReference>
<dbReference type="OrthoDB" id="10036964at2759"/>
<keyword evidence="5 9" id="KW-0472">Membrane</keyword>